<reference evidence="4" key="1">
    <citation type="journal article" date="2019" name="Int. J. Syst. Evol. Microbiol.">
        <title>The Global Catalogue of Microorganisms (GCM) 10K type strain sequencing project: providing services to taxonomists for standard genome sequencing and annotation.</title>
        <authorList>
            <consortium name="The Broad Institute Genomics Platform"/>
            <consortium name="The Broad Institute Genome Sequencing Center for Infectious Disease"/>
            <person name="Wu L."/>
            <person name="Ma J."/>
        </authorList>
    </citation>
    <scope>NUCLEOTIDE SEQUENCE [LARGE SCALE GENOMIC DNA]</scope>
    <source>
        <strain evidence="4">KCTC 52274</strain>
    </source>
</reference>
<dbReference type="InterPro" id="IPR006680">
    <property type="entry name" value="Amidohydro-rel"/>
</dbReference>
<evidence type="ECO:0000256" key="1">
    <source>
        <dbReference type="SAM" id="Phobius"/>
    </source>
</evidence>
<feature type="domain" description="Amidohydrolase-related" evidence="2">
    <location>
        <begin position="392"/>
        <end position="487"/>
    </location>
</feature>
<dbReference type="Proteomes" id="UP001597319">
    <property type="component" value="Unassembled WGS sequence"/>
</dbReference>
<dbReference type="Gene3D" id="2.30.40.10">
    <property type="entry name" value="Urease, subunit C, domain 1"/>
    <property type="match status" value="2"/>
</dbReference>
<dbReference type="PANTHER" id="PTHR43135:SF3">
    <property type="entry name" value="ALPHA-D-RIBOSE 1-METHYLPHOSPHONATE 5-TRIPHOSPHATE DIPHOSPHATASE"/>
    <property type="match status" value="1"/>
</dbReference>
<dbReference type="InterPro" id="IPR011059">
    <property type="entry name" value="Metal-dep_hydrolase_composite"/>
</dbReference>
<dbReference type="RefSeq" id="WP_378289845.1">
    <property type="nucleotide sequence ID" value="NZ_JBHULE010000004.1"/>
</dbReference>
<keyword evidence="4" id="KW-1185">Reference proteome</keyword>
<keyword evidence="1" id="KW-1133">Transmembrane helix</keyword>
<evidence type="ECO:0000313" key="4">
    <source>
        <dbReference type="Proteomes" id="UP001597319"/>
    </source>
</evidence>
<dbReference type="InterPro" id="IPR051781">
    <property type="entry name" value="Metallo-dep_Hydrolase"/>
</dbReference>
<dbReference type="Gene3D" id="3.40.50.10910">
    <property type="entry name" value="Amidohydrolase"/>
    <property type="match status" value="1"/>
</dbReference>
<dbReference type="PANTHER" id="PTHR43135">
    <property type="entry name" value="ALPHA-D-RIBOSE 1-METHYLPHOSPHONATE 5-TRIPHOSPHATE DIPHOSPHATASE"/>
    <property type="match status" value="1"/>
</dbReference>
<sequence>MKLNKKKFIKWILSLFALFLLIAIVGLIMINQETKSIYGGETEVVDHQQFQLKPEKFIVENVNLLSENGDSLIKNQSILIEDGMIKAIDTLILSSSDVNIIDGTGKYLIPGLIDAHVHLLESKNDLLLYVANGITQVREMIGAEHHLEWRNQIENGRLGPKLFVASPRLGTFGTMEGKFMEFSQWYLNVTNSKQAKKMVQELYEDGYDGIKVYSQLNKECYEAVVNKANELGMPVMGHIAWDITIDDLYKNGQKGIAHFEELANALKREFKEKNNIPTTFEKEDEFLEFLKVRGESLAKDLKTNNITVTSTLWLAQSFEPQKFELENVLKQVQLQYENPGISEWSKHVPDGIGWLPLVNRYKIRGKLSEEGLEKEKKYWYTYGLACKILGRILHKNGVKIMAGTDANLPPVVPGFSLHNELEVLESIDMTNPEILKSATAIPASFLGTNTGVIKVGYEANLVLLDKNPLEDISNTKAINTVILRGSIIERTMLDDILNAVEQANNNSRTVDIDKYL</sequence>
<evidence type="ECO:0000259" key="2">
    <source>
        <dbReference type="Pfam" id="PF01979"/>
    </source>
</evidence>
<evidence type="ECO:0000313" key="3">
    <source>
        <dbReference type="EMBL" id="MFD2561805.1"/>
    </source>
</evidence>
<keyword evidence="1" id="KW-0472">Membrane</keyword>
<dbReference type="Pfam" id="PF01979">
    <property type="entry name" value="Amidohydro_1"/>
    <property type="match status" value="1"/>
</dbReference>
<accession>A0ABW5LB59</accession>
<dbReference type="InterPro" id="IPR032466">
    <property type="entry name" value="Metal_Hydrolase"/>
</dbReference>
<dbReference type="Gene3D" id="3.30.110.90">
    <property type="entry name" value="Amidohydrolase"/>
    <property type="match status" value="2"/>
</dbReference>
<dbReference type="SUPFAM" id="SSF51556">
    <property type="entry name" value="Metallo-dependent hydrolases"/>
    <property type="match status" value="1"/>
</dbReference>
<keyword evidence="1" id="KW-0812">Transmembrane</keyword>
<comment type="caution">
    <text evidence="3">The sequence shown here is derived from an EMBL/GenBank/DDBJ whole genome shotgun (WGS) entry which is preliminary data.</text>
</comment>
<name>A0ABW5LB59_9FLAO</name>
<dbReference type="Gene3D" id="1.20.58.520">
    <property type="entry name" value="Amidohydrolase"/>
    <property type="match status" value="1"/>
</dbReference>
<dbReference type="SUPFAM" id="SSF51338">
    <property type="entry name" value="Composite domain of metallo-dependent hydrolases"/>
    <property type="match status" value="1"/>
</dbReference>
<gene>
    <name evidence="3" type="ORF">ACFSR1_03920</name>
</gene>
<organism evidence="3 4">
    <name type="scientific">Aquimarina rubra</name>
    <dbReference type="NCBI Taxonomy" id="1920033"/>
    <lineage>
        <taxon>Bacteria</taxon>
        <taxon>Pseudomonadati</taxon>
        <taxon>Bacteroidota</taxon>
        <taxon>Flavobacteriia</taxon>
        <taxon>Flavobacteriales</taxon>
        <taxon>Flavobacteriaceae</taxon>
        <taxon>Aquimarina</taxon>
    </lineage>
</organism>
<dbReference type="EMBL" id="JBHULE010000004">
    <property type="protein sequence ID" value="MFD2561805.1"/>
    <property type="molecule type" value="Genomic_DNA"/>
</dbReference>
<protein>
    <submittedName>
        <fullName evidence="3">Amidohydrolase family protein</fullName>
    </submittedName>
</protein>
<proteinExistence type="predicted"/>
<feature type="transmembrane region" description="Helical" evidence="1">
    <location>
        <begin position="12"/>
        <end position="30"/>
    </location>
</feature>